<evidence type="ECO:0000259" key="6">
    <source>
        <dbReference type="SMART" id="SM00156"/>
    </source>
</evidence>
<keyword evidence="4" id="KW-0464">Manganese</keyword>
<dbReference type="Pfam" id="PF00149">
    <property type="entry name" value="Metallophos"/>
    <property type="match status" value="1"/>
</dbReference>
<dbReference type="EMBL" id="JAPFFJ010000004">
    <property type="protein sequence ID" value="KAJ6428592.1"/>
    <property type="molecule type" value="Genomic_DNA"/>
</dbReference>
<dbReference type="GO" id="GO:0004722">
    <property type="term" value="F:protein serine/threonine phosphatase activity"/>
    <property type="evidence" value="ECO:0007669"/>
    <property type="project" value="UniProtKB-EC"/>
</dbReference>
<evidence type="ECO:0000256" key="3">
    <source>
        <dbReference type="ARBA" id="ARBA00022801"/>
    </source>
</evidence>
<feature type="domain" description="Serine/threonine specific protein phosphatases" evidence="6">
    <location>
        <begin position="3"/>
        <end position="227"/>
    </location>
</feature>
<dbReference type="InterPro" id="IPR004843">
    <property type="entry name" value="Calcineurin-like_PHP"/>
</dbReference>
<keyword evidence="8" id="KW-1185">Reference proteome</keyword>
<evidence type="ECO:0000256" key="4">
    <source>
        <dbReference type="ARBA" id="ARBA00023211"/>
    </source>
</evidence>
<organism evidence="7 8">
    <name type="scientific">Salix udensis</name>
    <dbReference type="NCBI Taxonomy" id="889485"/>
    <lineage>
        <taxon>Eukaryota</taxon>
        <taxon>Viridiplantae</taxon>
        <taxon>Streptophyta</taxon>
        <taxon>Embryophyta</taxon>
        <taxon>Tracheophyta</taxon>
        <taxon>Spermatophyta</taxon>
        <taxon>Magnoliopsida</taxon>
        <taxon>eudicotyledons</taxon>
        <taxon>Gunneridae</taxon>
        <taxon>Pentapetalae</taxon>
        <taxon>rosids</taxon>
        <taxon>fabids</taxon>
        <taxon>Malpighiales</taxon>
        <taxon>Salicaceae</taxon>
        <taxon>Saliceae</taxon>
        <taxon>Salix</taxon>
    </lineage>
</organism>
<gene>
    <name evidence="7" type="ORF">OIU84_020301</name>
</gene>
<keyword evidence="3" id="KW-0378">Hydrolase</keyword>
<protein>
    <recommendedName>
        <fullName evidence="1">protein-serine/threonine phosphatase</fullName>
        <ecNumber evidence="1">3.1.3.16</ecNumber>
    </recommendedName>
</protein>
<dbReference type="GO" id="GO:0046872">
    <property type="term" value="F:metal ion binding"/>
    <property type="evidence" value="ECO:0007669"/>
    <property type="project" value="UniProtKB-KW"/>
</dbReference>
<keyword evidence="5" id="KW-1133">Transmembrane helix</keyword>
<proteinExistence type="predicted"/>
<sequence>MESSPNLVYLNCYNEKKCVNCCDSFHLISIFQEGNFAFLIISLWIVIYVIRYNFYLCQVYGFYDECQRKYGNANAWRYCTDVFDYLTLSAIIDGTVLCVHGGLSPDIRTIDQIRVIERNCEIPHEGPFCDLMWSDPEEIETWAVSPRGAGWLFGSRVTTEFNHINNLDLVCRAHQLVQEGLKYMFQDKGLVTVWSAPNYCYRCGNVASILSFSENMEREVKFFTETEENNQMRGPRTGMELPFVLGAEPLPFSQGFSWGFVACCTVLSKLLNYGGIKFTKLDQVSTFSFPLMSMAESIISRARSEESTRQNMLTEIRGKSILINIQCSRKQVTAKLSSQGNQSQFHASSTTQISLFSPSSRTYTRYQPRVMTDQDNSTSEFILRIGQGIHAPHIKMICEDNLICSRGETIMTGQSKFAKLPPHSPPVY</sequence>
<evidence type="ECO:0000256" key="5">
    <source>
        <dbReference type="SAM" id="Phobius"/>
    </source>
</evidence>
<dbReference type="PRINTS" id="PR00114">
    <property type="entry name" value="STPHPHTASE"/>
</dbReference>
<evidence type="ECO:0000313" key="7">
    <source>
        <dbReference type="EMBL" id="KAJ6428592.1"/>
    </source>
</evidence>
<dbReference type="InterPro" id="IPR029052">
    <property type="entry name" value="Metallo-depent_PP-like"/>
</dbReference>
<dbReference type="Gene3D" id="3.60.21.10">
    <property type="match status" value="1"/>
</dbReference>
<dbReference type="SUPFAM" id="SSF56300">
    <property type="entry name" value="Metallo-dependent phosphatases"/>
    <property type="match status" value="1"/>
</dbReference>
<keyword evidence="5" id="KW-0812">Transmembrane</keyword>
<dbReference type="EC" id="3.1.3.16" evidence="1"/>
<feature type="transmembrane region" description="Helical" evidence="5">
    <location>
        <begin position="36"/>
        <end position="56"/>
    </location>
</feature>
<keyword evidence="5" id="KW-0472">Membrane</keyword>
<keyword evidence="2" id="KW-0479">Metal-binding</keyword>
<reference evidence="7 8" key="1">
    <citation type="journal article" date="2023" name="Int. J. Mol. Sci.">
        <title>De Novo Assembly and Annotation of 11 Diverse Shrub Willow (Salix) Genomes Reveals Novel Gene Organization in Sex-Linked Regions.</title>
        <authorList>
            <person name="Hyden B."/>
            <person name="Feng K."/>
            <person name="Yates T.B."/>
            <person name="Jawdy S."/>
            <person name="Cereghino C."/>
            <person name="Smart L.B."/>
            <person name="Muchero W."/>
        </authorList>
    </citation>
    <scope>NUCLEOTIDE SEQUENCE [LARGE SCALE GENOMIC DNA]</scope>
    <source>
        <tissue evidence="7">Shoot tip</tissue>
    </source>
</reference>
<comment type="caution">
    <text evidence="7">The sequence shown here is derived from an EMBL/GenBank/DDBJ whole genome shotgun (WGS) entry which is preliminary data.</text>
</comment>
<evidence type="ECO:0000256" key="1">
    <source>
        <dbReference type="ARBA" id="ARBA00013081"/>
    </source>
</evidence>
<evidence type="ECO:0000256" key="2">
    <source>
        <dbReference type="ARBA" id="ARBA00022723"/>
    </source>
</evidence>
<evidence type="ECO:0000313" key="8">
    <source>
        <dbReference type="Proteomes" id="UP001162972"/>
    </source>
</evidence>
<dbReference type="InterPro" id="IPR006186">
    <property type="entry name" value="Ser/Thr-sp_prot-phosphatase"/>
</dbReference>
<dbReference type="SMART" id="SM00156">
    <property type="entry name" value="PP2Ac"/>
    <property type="match status" value="1"/>
</dbReference>
<dbReference type="AlphaFoldDB" id="A0AAD6PFJ8"/>
<dbReference type="PANTHER" id="PTHR45619">
    <property type="entry name" value="SERINE/THREONINE-PROTEIN PHOSPHATASE PP2A-RELATED"/>
    <property type="match status" value="1"/>
</dbReference>
<accession>A0AAD6PFJ8</accession>
<dbReference type="Proteomes" id="UP001162972">
    <property type="component" value="Chromosome 8"/>
</dbReference>
<name>A0AAD6PFJ8_9ROSI</name>
<dbReference type="InterPro" id="IPR047129">
    <property type="entry name" value="PPA2-like"/>
</dbReference>